<gene>
    <name evidence="2" type="ORF">M9Y10_017212</name>
    <name evidence="1" type="ORF">M9Y10_031339</name>
</gene>
<evidence type="ECO:0000313" key="1">
    <source>
        <dbReference type="EMBL" id="KAK8834354.1"/>
    </source>
</evidence>
<dbReference type="EMBL" id="JAPFFF010000022">
    <property type="protein sequence ID" value="KAK8853651.1"/>
    <property type="molecule type" value="Genomic_DNA"/>
</dbReference>
<dbReference type="EMBL" id="JAPFFF010000422">
    <property type="protein sequence ID" value="KAK8834354.1"/>
    <property type="molecule type" value="Genomic_DNA"/>
</dbReference>
<reference evidence="2 3" key="1">
    <citation type="submission" date="2024-04" db="EMBL/GenBank/DDBJ databases">
        <title>Tritrichomonas musculus Genome.</title>
        <authorList>
            <person name="Alves-Ferreira E."/>
            <person name="Grigg M."/>
            <person name="Lorenzi H."/>
            <person name="Galac M."/>
        </authorList>
    </citation>
    <scope>NUCLEOTIDE SEQUENCE [LARGE SCALE GENOMIC DNA]</scope>
    <source>
        <strain evidence="2 3">EAF2021</strain>
    </source>
</reference>
<comment type="caution">
    <text evidence="2">The sequence shown here is derived from an EMBL/GenBank/DDBJ whole genome shotgun (WGS) entry which is preliminary data.</text>
</comment>
<protein>
    <recommendedName>
        <fullName evidence="4">SWIM-type domain-containing protein</fullName>
    </recommendedName>
</protein>
<accession>A0ABR2HXA4</accession>
<dbReference type="Proteomes" id="UP001470230">
    <property type="component" value="Unassembled WGS sequence"/>
</dbReference>
<sequence length="66" mass="7678">MTYFAGDPRPYLIYKDPKCASKQVACQCYYTNQNGIKYKCCYHTRVDILKTNLQNNKLHVCQLVPA</sequence>
<name>A0ABR2HXA4_9EUKA</name>
<evidence type="ECO:0000313" key="3">
    <source>
        <dbReference type="Proteomes" id="UP001470230"/>
    </source>
</evidence>
<evidence type="ECO:0000313" key="2">
    <source>
        <dbReference type="EMBL" id="KAK8853651.1"/>
    </source>
</evidence>
<organism evidence="2 3">
    <name type="scientific">Tritrichomonas musculus</name>
    <dbReference type="NCBI Taxonomy" id="1915356"/>
    <lineage>
        <taxon>Eukaryota</taxon>
        <taxon>Metamonada</taxon>
        <taxon>Parabasalia</taxon>
        <taxon>Tritrichomonadida</taxon>
        <taxon>Tritrichomonadidae</taxon>
        <taxon>Tritrichomonas</taxon>
    </lineage>
</organism>
<keyword evidence="3" id="KW-1185">Reference proteome</keyword>
<proteinExistence type="predicted"/>
<evidence type="ECO:0008006" key="4">
    <source>
        <dbReference type="Google" id="ProtNLM"/>
    </source>
</evidence>